<feature type="compositionally biased region" description="Low complexity" evidence="4">
    <location>
        <begin position="603"/>
        <end position="616"/>
    </location>
</feature>
<dbReference type="Pfam" id="PF00378">
    <property type="entry name" value="ECH_1"/>
    <property type="match status" value="1"/>
</dbReference>
<dbReference type="Proteomes" id="UP000515162">
    <property type="component" value="Chromosome 3L"/>
</dbReference>
<dbReference type="GO" id="GO:0005777">
    <property type="term" value="C:peroxisome"/>
    <property type="evidence" value="ECO:0007669"/>
    <property type="project" value="UniProtKB-SubCell"/>
</dbReference>
<dbReference type="InterPro" id="IPR051053">
    <property type="entry name" value="ECH/Chromodomain_protein"/>
</dbReference>
<keyword evidence="2" id="KW-0576">Peroxisome</keyword>
<accession>A0A6P8JQH8</accession>
<feature type="region of interest" description="Disordered" evidence="4">
    <location>
        <begin position="1"/>
        <end position="162"/>
    </location>
</feature>
<dbReference type="PANTHER" id="PTHR43684:SF1">
    <property type="entry name" value="ENOYL-COA DELTA ISOMERASE 2"/>
    <property type="match status" value="1"/>
</dbReference>
<protein>
    <submittedName>
        <fullName evidence="6">Uncharacterized protein LOC117139806 isoform X1</fullName>
    </submittedName>
</protein>
<sequence length="928" mass="100070">MEQVSDTAVTTLESTQAEEPPLGVEKSENLEPKTTALETLSESAGPTDLENELANLNGSEEGPGLDELSTLEREIAKLHNIRPPDAASETADSVTPSGGSENGGLEPRLAPDEPKCRSPIIEEGNTASGNGQSSESPLEEVDLIALLKGTDTSHDQPTGQEKCTLEKALSELDGVGEDGDVGVTIEGEGQFEIMEIDDDEGESSSRKASPKVPASKPIKTNSLPSISKHKLSPEQARAVALEQMAGLKPKSRRKEPPAPPSVVKPIDIVSSLNDDWDDYDSEEDKPASALVTEVITMPPAHVVTKKPPVPVKKLSSPVKHSPNSAILLNNKISGVKVMLKTVSQKQLAASTGAAAEKPKPTVVVSPPKNTEEHTTGFKRMRVIKRKIIWDPDVPETKKSFAQYANPKAVSPAPPTPKTNIKSISPTTTTKKEVAPKKRSATPTARSTKAGTPVGGTERGPSPVKRRAQTPNTGLANGGTQKKKKVSEIDRLMGDEGAANMIHAVEHEQRELSGGEVSNKPLMRKRAMTITGRNQTARVAVEPTPPKKESAHSAAKRTPAAADSVFTKATANTSARKPRASDSWDFVYKQRASEESMIMRRRSNSSYSSNASVSRNSLDNRPGAASLSDDAGEGSDPSFKFVKPVSKSSQRGGEDTSSHTLANDMKANNGSELVCLHKVNKVAHLVIHTQRGNFGHTYSTQLLEQLNDTLSSVARKGEFNTVLLTVEGPQFCHGIDCQELIQGSLEKRKDSASQLVAALKGYLRTLATFPKPLVAGIVGSQINLGVMQLPFADYVVASDDCSFETNYAKLGQLPEGFALWHGHQRVSSEVHSRLFLLGERLFATELLESNSFVDKICKARNVNEEALAIAKQISTSSAEMYRTLKKLNHSAINATKFPRLDEELKVIGEQWVTANCLANFKRYLNDVDF</sequence>
<dbReference type="CDD" id="cd06558">
    <property type="entry name" value="crotonase-like"/>
    <property type="match status" value="1"/>
</dbReference>
<comment type="subcellular location">
    <subcellularLocation>
        <location evidence="1">Peroxisome</location>
    </subcellularLocation>
</comment>
<feature type="region of interest" description="Disordered" evidence="4">
    <location>
        <begin position="350"/>
        <end position="375"/>
    </location>
</feature>
<feature type="compositionally biased region" description="Low complexity" evidence="4">
    <location>
        <begin position="636"/>
        <end position="648"/>
    </location>
</feature>
<feature type="region of interest" description="Disordered" evidence="4">
    <location>
        <begin position="528"/>
        <end position="581"/>
    </location>
</feature>
<keyword evidence="5" id="KW-1185">Reference proteome</keyword>
<dbReference type="CTD" id="116874"/>
<dbReference type="SUPFAM" id="SSF52096">
    <property type="entry name" value="ClpP/crotonase"/>
    <property type="match status" value="1"/>
</dbReference>
<feature type="compositionally biased region" description="Polar residues" evidence="4">
    <location>
        <begin position="125"/>
        <end position="136"/>
    </location>
</feature>
<organism evidence="5 6">
    <name type="scientific">Drosophila mauritiana</name>
    <name type="common">Fruit fly</name>
    <dbReference type="NCBI Taxonomy" id="7226"/>
    <lineage>
        <taxon>Eukaryota</taxon>
        <taxon>Metazoa</taxon>
        <taxon>Ecdysozoa</taxon>
        <taxon>Arthropoda</taxon>
        <taxon>Hexapoda</taxon>
        <taxon>Insecta</taxon>
        <taxon>Pterygota</taxon>
        <taxon>Neoptera</taxon>
        <taxon>Endopterygota</taxon>
        <taxon>Diptera</taxon>
        <taxon>Brachycera</taxon>
        <taxon>Muscomorpha</taxon>
        <taxon>Ephydroidea</taxon>
        <taxon>Drosophilidae</taxon>
        <taxon>Drosophila</taxon>
        <taxon>Sophophora</taxon>
    </lineage>
</organism>
<dbReference type="InterPro" id="IPR029045">
    <property type="entry name" value="ClpP/crotonase-like_dom_sf"/>
</dbReference>
<proteinExistence type="predicted"/>
<evidence type="ECO:0000256" key="4">
    <source>
        <dbReference type="SAM" id="MobiDB-lite"/>
    </source>
</evidence>
<feature type="region of interest" description="Disordered" evidence="4">
    <location>
        <begin position="404"/>
        <end position="487"/>
    </location>
</feature>
<feature type="region of interest" description="Disordered" evidence="4">
    <location>
        <begin position="596"/>
        <end position="663"/>
    </location>
</feature>
<feature type="compositionally biased region" description="Polar residues" evidence="4">
    <location>
        <begin position="468"/>
        <end position="479"/>
    </location>
</feature>
<evidence type="ECO:0000256" key="2">
    <source>
        <dbReference type="ARBA" id="ARBA00023140"/>
    </source>
</evidence>
<dbReference type="InterPro" id="IPR001753">
    <property type="entry name" value="Enoyl-CoA_hydra/iso"/>
</dbReference>
<gene>
    <name evidence="6" type="primary">LOC117139806</name>
</gene>
<feature type="region of interest" description="Disordered" evidence="4">
    <location>
        <begin position="194"/>
        <end position="267"/>
    </location>
</feature>
<reference evidence="6" key="1">
    <citation type="submission" date="2025-08" db="UniProtKB">
        <authorList>
            <consortium name="RefSeq"/>
        </authorList>
    </citation>
    <scope>IDENTIFICATION</scope>
    <source>
        <strain evidence="6">Mau12</strain>
        <tissue evidence="6">Whole Body</tissue>
    </source>
</reference>
<feature type="compositionally biased region" description="Polar residues" evidence="4">
    <location>
        <begin position="1"/>
        <end position="17"/>
    </location>
</feature>
<dbReference type="PANTHER" id="PTHR43684">
    <property type="match status" value="1"/>
</dbReference>
<dbReference type="RefSeq" id="XP_033158323.1">
    <property type="nucleotide sequence ID" value="XM_033302432.1"/>
</dbReference>
<dbReference type="AlphaFoldDB" id="A0A6P8JQH8"/>
<evidence type="ECO:0000313" key="6">
    <source>
        <dbReference type="RefSeq" id="XP_033158323.1"/>
    </source>
</evidence>
<feature type="compositionally biased region" description="Polar residues" evidence="4">
    <location>
        <begin position="90"/>
        <end position="99"/>
    </location>
</feature>
<evidence type="ECO:0000256" key="3">
    <source>
        <dbReference type="ARBA" id="ARBA00023235"/>
    </source>
</evidence>
<feature type="compositionally biased region" description="Low complexity" evidence="4">
    <location>
        <begin position="417"/>
        <end position="428"/>
    </location>
</feature>
<evidence type="ECO:0000256" key="1">
    <source>
        <dbReference type="ARBA" id="ARBA00004275"/>
    </source>
</evidence>
<name>A0A6P8JQH8_DROMA</name>
<dbReference type="FunFam" id="3.90.226.10:FF:000124">
    <property type="entry name" value="Uncharacterized protein, isoform B"/>
    <property type="match status" value="1"/>
</dbReference>
<dbReference type="GeneID" id="117139806"/>
<dbReference type="GO" id="GO:0004165">
    <property type="term" value="F:delta(3)-delta(2)-enoyl-CoA isomerase activity"/>
    <property type="evidence" value="ECO:0007669"/>
    <property type="project" value="UniProtKB-ARBA"/>
</dbReference>
<dbReference type="Gene3D" id="3.90.226.10">
    <property type="entry name" value="2-enoyl-CoA Hydratase, Chain A, domain 1"/>
    <property type="match status" value="1"/>
</dbReference>
<keyword evidence="3" id="KW-0413">Isomerase</keyword>
<feature type="compositionally biased region" description="Polar residues" evidence="4">
    <location>
        <begin position="440"/>
        <end position="449"/>
    </location>
</feature>
<evidence type="ECO:0000313" key="5">
    <source>
        <dbReference type="Proteomes" id="UP000515162"/>
    </source>
</evidence>